<dbReference type="GO" id="GO:0016787">
    <property type="term" value="F:hydrolase activity"/>
    <property type="evidence" value="ECO:0007669"/>
    <property type="project" value="UniProtKB-KW"/>
</dbReference>
<name>A0A515EPE0_9BURK</name>
<reference evidence="7" key="1">
    <citation type="submission" date="2019-02" db="EMBL/GenBank/DDBJ databases">
        <title>Complete genome sequence of Rhodoferax sp. Gr-4.</title>
        <authorList>
            <person name="Jin L."/>
        </authorList>
    </citation>
    <scope>NUCLEOTIDE SEQUENCE [LARGE SCALE GENOMIC DNA]</scope>
    <source>
        <strain evidence="7">Gr-4</strain>
    </source>
</reference>
<keyword evidence="3" id="KW-0479">Metal-binding</keyword>
<evidence type="ECO:0000259" key="5">
    <source>
        <dbReference type="Pfam" id="PF01557"/>
    </source>
</evidence>
<feature type="domain" description="Fumarylacetoacetase-like C-terminal" evidence="5">
    <location>
        <begin position="76"/>
        <end position="279"/>
    </location>
</feature>
<dbReference type="SUPFAM" id="SSF56529">
    <property type="entry name" value="FAH"/>
    <property type="match status" value="1"/>
</dbReference>
<evidence type="ECO:0000256" key="3">
    <source>
        <dbReference type="ARBA" id="ARBA00022723"/>
    </source>
</evidence>
<dbReference type="Pfam" id="PF01557">
    <property type="entry name" value="FAA_hydrolase"/>
    <property type="match status" value="1"/>
</dbReference>
<dbReference type="GO" id="GO:0016853">
    <property type="term" value="F:isomerase activity"/>
    <property type="evidence" value="ECO:0007669"/>
    <property type="project" value="UniProtKB-ARBA"/>
</dbReference>
<keyword evidence="4 6" id="KW-0378">Hydrolase</keyword>
<evidence type="ECO:0000313" key="7">
    <source>
        <dbReference type="Proteomes" id="UP000317365"/>
    </source>
</evidence>
<organism evidence="6 7">
    <name type="scientific">Rhodoferax aquaticus</name>
    <dbReference type="NCBI Taxonomy" id="2527691"/>
    <lineage>
        <taxon>Bacteria</taxon>
        <taxon>Pseudomonadati</taxon>
        <taxon>Pseudomonadota</taxon>
        <taxon>Betaproteobacteria</taxon>
        <taxon>Burkholderiales</taxon>
        <taxon>Comamonadaceae</taxon>
        <taxon>Rhodoferax</taxon>
    </lineage>
</organism>
<evidence type="ECO:0000256" key="1">
    <source>
        <dbReference type="ARBA" id="ARBA00001946"/>
    </source>
</evidence>
<dbReference type="AlphaFoldDB" id="A0A515EPE0"/>
<sequence>MKLVRYGLPGQEKPGVLDPQGRVRDLSGVIADVGGEALLPHNLDALRKVVIETLPVVQGTAQKDLRLGPCVGKVGKFICIGLNYSDHAAESGMQVPPEPVVFNKWTSAIVGPDDAVEIPRGSVKTDWEVELGVVIGKGGRYIDEADALSHVAGYCVVNDVSEREYQLDRSGTWDKGKGCDTFGPTGPWLVTADEVPDPQALKMWLDVDGKRYQNGSTSTMVYGVKFLISYLSRFMSLQPGDVISTGTPPGVGMGQKPPVYLRAGQTIHLGIDGLGTQTQKTVQA</sequence>
<dbReference type="Proteomes" id="UP000317365">
    <property type="component" value="Chromosome"/>
</dbReference>
<dbReference type="PANTHER" id="PTHR42796">
    <property type="entry name" value="FUMARYLACETOACETATE HYDROLASE DOMAIN-CONTAINING PROTEIN 2A-RELATED"/>
    <property type="match status" value="1"/>
</dbReference>
<accession>A0A515EPE0</accession>
<comment type="similarity">
    <text evidence="2">Belongs to the FAH family.</text>
</comment>
<protein>
    <submittedName>
        <fullName evidence="6">FAA hydrolase family protein</fullName>
    </submittedName>
</protein>
<dbReference type="InterPro" id="IPR036663">
    <property type="entry name" value="Fumarylacetoacetase_C_sf"/>
</dbReference>
<gene>
    <name evidence="6" type="ORF">EXZ61_10355</name>
</gene>
<dbReference type="InterPro" id="IPR051121">
    <property type="entry name" value="FAH"/>
</dbReference>
<dbReference type="FunFam" id="3.90.850.10:FF:000002">
    <property type="entry name" value="2-hydroxyhepta-2,4-diene-1,7-dioate isomerase"/>
    <property type="match status" value="1"/>
</dbReference>
<evidence type="ECO:0000256" key="2">
    <source>
        <dbReference type="ARBA" id="ARBA00010211"/>
    </source>
</evidence>
<evidence type="ECO:0000313" key="6">
    <source>
        <dbReference type="EMBL" id="QDL54533.1"/>
    </source>
</evidence>
<reference evidence="7" key="2">
    <citation type="journal article" date="2020" name="Int. J. Syst. Evol. Microbiol.">
        <title>Genomic insights into a novel species Rhodoferax aquaticus sp. nov., isolated from freshwater.</title>
        <authorList>
            <person name="Li T."/>
            <person name="Zhuo Y."/>
            <person name="Jin C.Z."/>
            <person name="Wu X."/>
            <person name="Ko S.R."/>
            <person name="Jin F.J."/>
            <person name="Ahn C.Y."/>
            <person name="Oh H.M."/>
            <person name="Lee H.G."/>
            <person name="Jin L."/>
        </authorList>
    </citation>
    <scope>NUCLEOTIDE SEQUENCE [LARGE SCALE GENOMIC DNA]</scope>
    <source>
        <strain evidence="7">Gr-4</strain>
    </source>
</reference>
<dbReference type="KEGG" id="rhg:EXZ61_10355"/>
<proteinExistence type="inferred from homology"/>
<dbReference type="PANTHER" id="PTHR42796:SF4">
    <property type="entry name" value="FUMARYLACETOACETATE HYDROLASE DOMAIN-CONTAINING PROTEIN 2A"/>
    <property type="match status" value="1"/>
</dbReference>
<dbReference type="GO" id="GO:0019752">
    <property type="term" value="P:carboxylic acid metabolic process"/>
    <property type="evidence" value="ECO:0007669"/>
    <property type="project" value="UniProtKB-ARBA"/>
</dbReference>
<dbReference type="InterPro" id="IPR011234">
    <property type="entry name" value="Fumarylacetoacetase-like_C"/>
</dbReference>
<dbReference type="GO" id="GO:0046872">
    <property type="term" value="F:metal ion binding"/>
    <property type="evidence" value="ECO:0007669"/>
    <property type="project" value="UniProtKB-KW"/>
</dbReference>
<keyword evidence="7" id="KW-1185">Reference proteome</keyword>
<dbReference type="Gene3D" id="3.90.850.10">
    <property type="entry name" value="Fumarylacetoacetase-like, C-terminal domain"/>
    <property type="match status" value="1"/>
</dbReference>
<comment type="cofactor">
    <cofactor evidence="1">
        <name>Mg(2+)</name>
        <dbReference type="ChEBI" id="CHEBI:18420"/>
    </cofactor>
</comment>
<evidence type="ECO:0000256" key="4">
    <source>
        <dbReference type="ARBA" id="ARBA00022801"/>
    </source>
</evidence>
<dbReference type="EMBL" id="CP036282">
    <property type="protein sequence ID" value="QDL54533.1"/>
    <property type="molecule type" value="Genomic_DNA"/>
</dbReference>
<dbReference type="RefSeq" id="WP_142811529.1">
    <property type="nucleotide sequence ID" value="NZ_CP036282.1"/>
</dbReference>